<accession>A0A0K2TDR7</accession>
<reference evidence="1" key="1">
    <citation type="submission" date="2014-05" db="EMBL/GenBank/DDBJ databases">
        <authorList>
            <person name="Chronopoulou M."/>
        </authorList>
    </citation>
    <scope>NUCLEOTIDE SEQUENCE</scope>
    <source>
        <tissue evidence="1">Whole organism</tissue>
    </source>
</reference>
<proteinExistence type="predicted"/>
<sequence length="66" mass="7740">MTEVEKKNEIAYTICVRHGKERESIMFLNTSRKSYSNTLMKLSSHMLKTCKKSFVITTRDTTCIYL</sequence>
<dbReference type="EMBL" id="HACA01006813">
    <property type="protein sequence ID" value="CDW24174.1"/>
    <property type="molecule type" value="Transcribed_RNA"/>
</dbReference>
<name>A0A0K2TDR7_LEPSM</name>
<dbReference type="EMBL" id="HACA01006814">
    <property type="protein sequence ID" value="CDW24175.1"/>
    <property type="molecule type" value="Transcribed_RNA"/>
</dbReference>
<evidence type="ECO:0000313" key="1">
    <source>
        <dbReference type="EMBL" id="CDW24174.1"/>
    </source>
</evidence>
<dbReference type="AlphaFoldDB" id="A0A0K2TDR7"/>
<protein>
    <submittedName>
        <fullName evidence="1">Uncharacterized protein</fullName>
    </submittedName>
</protein>
<organism evidence="1">
    <name type="scientific">Lepeophtheirus salmonis</name>
    <name type="common">Salmon louse</name>
    <name type="synonym">Caligus salmonis</name>
    <dbReference type="NCBI Taxonomy" id="72036"/>
    <lineage>
        <taxon>Eukaryota</taxon>
        <taxon>Metazoa</taxon>
        <taxon>Ecdysozoa</taxon>
        <taxon>Arthropoda</taxon>
        <taxon>Crustacea</taxon>
        <taxon>Multicrustacea</taxon>
        <taxon>Hexanauplia</taxon>
        <taxon>Copepoda</taxon>
        <taxon>Siphonostomatoida</taxon>
        <taxon>Caligidae</taxon>
        <taxon>Lepeophtheirus</taxon>
    </lineage>
</organism>